<protein>
    <submittedName>
        <fullName evidence="5">SPFH domain, Band 7 family protein</fullName>
    </submittedName>
</protein>
<organism evidence="5 6">
    <name type="scientific">Cytophaga hutchinsonii (strain ATCC 33406 / DSM 1761 / CIP 103989 / NBRC 15051 / NCIMB 9469 / D465)</name>
    <dbReference type="NCBI Taxonomy" id="269798"/>
    <lineage>
        <taxon>Bacteria</taxon>
        <taxon>Pseudomonadati</taxon>
        <taxon>Bacteroidota</taxon>
        <taxon>Cytophagia</taxon>
        <taxon>Cytophagales</taxon>
        <taxon>Cytophagaceae</taxon>
        <taxon>Cytophaga</taxon>
    </lineage>
</organism>
<feature type="domain" description="Band 7" evidence="4">
    <location>
        <begin position="16"/>
        <end position="178"/>
    </location>
</feature>
<comment type="subcellular location">
    <subcellularLocation>
        <location evidence="1">Membrane</location>
        <topology evidence="1">Single-pass membrane protein</topology>
    </subcellularLocation>
</comment>
<dbReference type="PROSITE" id="PS51257">
    <property type="entry name" value="PROKAR_LIPOPROTEIN"/>
    <property type="match status" value="1"/>
</dbReference>
<gene>
    <name evidence="5" type="ordered locus">CHU_3569</name>
</gene>
<dbReference type="InterPro" id="IPR036013">
    <property type="entry name" value="Band_7/SPFH_dom_sf"/>
</dbReference>
<evidence type="ECO:0000256" key="3">
    <source>
        <dbReference type="SAM" id="SignalP"/>
    </source>
</evidence>
<dbReference type="InterPro" id="IPR000163">
    <property type="entry name" value="Prohibitin"/>
</dbReference>
<dbReference type="PRINTS" id="PR00679">
    <property type="entry name" value="PROHIBITIN"/>
</dbReference>
<proteinExistence type="predicted"/>
<keyword evidence="3" id="KW-0732">Signal</keyword>
<evidence type="ECO:0000259" key="4">
    <source>
        <dbReference type="SMART" id="SM00244"/>
    </source>
</evidence>
<dbReference type="KEGG" id="chu:CHU_3569"/>
<dbReference type="CDD" id="cd03401">
    <property type="entry name" value="SPFH_prohibitin"/>
    <property type="match status" value="1"/>
</dbReference>
<dbReference type="EMBL" id="CP000383">
    <property type="protein sequence ID" value="ABG60802.1"/>
    <property type="molecule type" value="Genomic_DNA"/>
</dbReference>
<evidence type="ECO:0000313" key="6">
    <source>
        <dbReference type="Proteomes" id="UP000001822"/>
    </source>
</evidence>
<dbReference type="Gene3D" id="3.30.479.30">
    <property type="entry name" value="Band 7 domain"/>
    <property type="match status" value="1"/>
</dbReference>
<accession>A0A6N4SWT0</accession>
<keyword evidence="2" id="KW-0472">Membrane</keyword>
<dbReference type="SMART" id="SM00244">
    <property type="entry name" value="PHB"/>
    <property type="match status" value="1"/>
</dbReference>
<evidence type="ECO:0000313" key="5">
    <source>
        <dbReference type="EMBL" id="ABG60802.1"/>
    </source>
</evidence>
<evidence type="ECO:0000256" key="2">
    <source>
        <dbReference type="ARBA" id="ARBA00023136"/>
    </source>
</evidence>
<keyword evidence="6" id="KW-1185">Reference proteome</keyword>
<name>A0A6N4SWT0_CYTH3</name>
<reference evidence="5 6" key="1">
    <citation type="journal article" date="2007" name="Appl. Environ. Microbiol.">
        <title>Genome sequence of the cellulolytic gliding bacterium Cytophaga hutchinsonii.</title>
        <authorList>
            <person name="Xie G."/>
            <person name="Bruce D.C."/>
            <person name="Challacombe J.F."/>
            <person name="Chertkov O."/>
            <person name="Detter J.C."/>
            <person name="Gilna P."/>
            <person name="Han C.S."/>
            <person name="Lucas S."/>
            <person name="Misra M."/>
            <person name="Myers G.L."/>
            <person name="Richardson P."/>
            <person name="Tapia R."/>
            <person name="Thayer N."/>
            <person name="Thompson L.S."/>
            <person name="Brettin T.S."/>
            <person name="Henrissat B."/>
            <person name="Wilson D.B."/>
            <person name="McBride M.J."/>
        </authorList>
    </citation>
    <scope>NUCLEOTIDE SEQUENCE [LARGE SCALE GENOMIC DNA]</scope>
    <source>
        <strain evidence="6">ATCC 33406 / DSM 1761 / CIP 103989 / NBRC 15051 / NCIMB 9469 / D465</strain>
    </source>
</reference>
<feature type="signal peptide" evidence="3">
    <location>
        <begin position="1"/>
        <end position="16"/>
    </location>
</feature>
<sequence>MRKVKIVLLIALAAFASCTIVRPGEVGMIQKVGVIKPQPILGGAKAYNPFVTKIIKVNVRVTEVFSKLIVPTKEGLSIDAEISLLYHINPDSAKAVYVRFGQNFEEVAIMTNFRATTREITARYYATELYSTEREKIESAIKEQMILAVNKYGFVIDAVLLKDIVLPDQITKAIQNKVQAQQEALQMEYIIQKQQREAERMIVEAEGIKKSQEIINSAMTEAGLKYKYIDMMKHLSTSPNAKVIITNGEVPIMVGGEK</sequence>
<evidence type="ECO:0000256" key="1">
    <source>
        <dbReference type="ARBA" id="ARBA00004167"/>
    </source>
</evidence>
<dbReference type="AlphaFoldDB" id="A0A6N4SWT0"/>
<dbReference type="PANTHER" id="PTHR23222:SF1">
    <property type="entry name" value="PROHIBITIN-2"/>
    <property type="match status" value="1"/>
</dbReference>
<dbReference type="GO" id="GO:0016020">
    <property type="term" value="C:membrane"/>
    <property type="evidence" value="ECO:0007669"/>
    <property type="project" value="UniProtKB-SubCell"/>
</dbReference>
<dbReference type="Proteomes" id="UP000001822">
    <property type="component" value="Chromosome"/>
</dbReference>
<dbReference type="InterPro" id="IPR001107">
    <property type="entry name" value="Band_7"/>
</dbReference>
<feature type="chain" id="PRO_5026855128" evidence="3">
    <location>
        <begin position="17"/>
        <end position="258"/>
    </location>
</feature>
<dbReference type="Pfam" id="PF01145">
    <property type="entry name" value="Band_7"/>
    <property type="match status" value="1"/>
</dbReference>
<dbReference type="SUPFAM" id="SSF117892">
    <property type="entry name" value="Band 7/SPFH domain"/>
    <property type="match status" value="1"/>
</dbReference>
<dbReference type="OrthoDB" id="9792660at2"/>
<dbReference type="GO" id="GO:0007005">
    <property type="term" value="P:mitochondrion organization"/>
    <property type="evidence" value="ECO:0007669"/>
    <property type="project" value="TreeGrafter"/>
</dbReference>
<dbReference type="RefSeq" id="WP_011586909.1">
    <property type="nucleotide sequence ID" value="NC_008255.1"/>
</dbReference>
<dbReference type="PANTHER" id="PTHR23222">
    <property type="entry name" value="PROHIBITIN"/>
    <property type="match status" value="1"/>
</dbReference>